<accession>A0A653D209</accession>
<dbReference type="OrthoDB" id="10250831at2759"/>
<gene>
    <name evidence="1" type="ORF">CALMAC_LOCUS13757</name>
</gene>
<sequence length="128" mass="15146">MRPAEPPTHTYTPNDMHYTQTHRSRVSGVVRWRESFCYPKVLSGCTGCDNPDMVSHNSQMSRIEMNQEKLEKRKLFTNIRINKCSWKECSRYDTAFWKNIPIPKQHKNMILEVYPICNLGSVIQTLYY</sequence>
<proteinExistence type="predicted"/>
<organism evidence="1 2">
    <name type="scientific">Callosobruchus maculatus</name>
    <name type="common">Southern cowpea weevil</name>
    <name type="synonym">Pulse bruchid</name>
    <dbReference type="NCBI Taxonomy" id="64391"/>
    <lineage>
        <taxon>Eukaryota</taxon>
        <taxon>Metazoa</taxon>
        <taxon>Ecdysozoa</taxon>
        <taxon>Arthropoda</taxon>
        <taxon>Hexapoda</taxon>
        <taxon>Insecta</taxon>
        <taxon>Pterygota</taxon>
        <taxon>Neoptera</taxon>
        <taxon>Endopterygota</taxon>
        <taxon>Coleoptera</taxon>
        <taxon>Polyphaga</taxon>
        <taxon>Cucujiformia</taxon>
        <taxon>Chrysomeloidea</taxon>
        <taxon>Chrysomelidae</taxon>
        <taxon>Bruchinae</taxon>
        <taxon>Bruchini</taxon>
        <taxon>Callosobruchus</taxon>
    </lineage>
</organism>
<dbReference type="AlphaFoldDB" id="A0A653D209"/>
<dbReference type="EMBL" id="CAACVG010009792">
    <property type="protein sequence ID" value="VEN54217.1"/>
    <property type="molecule type" value="Genomic_DNA"/>
</dbReference>
<evidence type="ECO:0000313" key="1">
    <source>
        <dbReference type="EMBL" id="VEN54217.1"/>
    </source>
</evidence>
<protein>
    <submittedName>
        <fullName evidence="1">Uncharacterized protein</fullName>
    </submittedName>
</protein>
<name>A0A653D209_CALMS</name>
<reference evidence="1 2" key="1">
    <citation type="submission" date="2019-01" db="EMBL/GenBank/DDBJ databases">
        <authorList>
            <person name="Sayadi A."/>
        </authorList>
    </citation>
    <scope>NUCLEOTIDE SEQUENCE [LARGE SCALE GENOMIC DNA]</scope>
</reference>
<dbReference type="Proteomes" id="UP000410492">
    <property type="component" value="Unassembled WGS sequence"/>
</dbReference>
<evidence type="ECO:0000313" key="2">
    <source>
        <dbReference type="Proteomes" id="UP000410492"/>
    </source>
</evidence>
<keyword evidence="2" id="KW-1185">Reference proteome</keyword>